<dbReference type="SUPFAM" id="SSF46689">
    <property type="entry name" value="Homeodomain-like"/>
    <property type="match status" value="1"/>
</dbReference>
<dbReference type="SUPFAM" id="SSF48498">
    <property type="entry name" value="Tetracyclin repressor-like, C-terminal domain"/>
    <property type="match status" value="1"/>
</dbReference>
<dbReference type="InterPro" id="IPR036271">
    <property type="entry name" value="Tet_transcr_reg_TetR-rel_C_sf"/>
</dbReference>
<dbReference type="AlphaFoldDB" id="A0A1G8J312"/>
<dbReference type="GO" id="GO:0000976">
    <property type="term" value="F:transcription cis-regulatory region binding"/>
    <property type="evidence" value="ECO:0007669"/>
    <property type="project" value="TreeGrafter"/>
</dbReference>
<dbReference type="InterPro" id="IPR009057">
    <property type="entry name" value="Homeodomain-like_sf"/>
</dbReference>
<dbReference type="GO" id="GO:0045892">
    <property type="term" value="P:negative regulation of DNA-templated transcription"/>
    <property type="evidence" value="ECO:0007669"/>
    <property type="project" value="InterPro"/>
</dbReference>
<dbReference type="OrthoDB" id="2356263at2"/>
<dbReference type="Gene3D" id="1.10.10.60">
    <property type="entry name" value="Homeodomain-like"/>
    <property type="match status" value="1"/>
</dbReference>
<dbReference type="EMBL" id="FNEJ01000002">
    <property type="protein sequence ID" value="SDI25586.1"/>
    <property type="molecule type" value="Genomic_DNA"/>
</dbReference>
<dbReference type="PRINTS" id="PR00455">
    <property type="entry name" value="HTHTETR"/>
</dbReference>
<keyword evidence="5" id="KW-1185">Reference proteome</keyword>
<dbReference type="STRING" id="555512.SAMN04487993_1002290"/>
<name>A0A1G8J312_9RHOB</name>
<proteinExistence type="predicted"/>
<dbReference type="Gene3D" id="1.10.357.10">
    <property type="entry name" value="Tetracycline Repressor, domain 2"/>
    <property type="match status" value="1"/>
</dbReference>
<dbReference type="InterPro" id="IPR013573">
    <property type="entry name" value="Tscrpt_reg_YcdC_C"/>
</dbReference>
<reference evidence="4 5" key="1">
    <citation type="submission" date="2016-10" db="EMBL/GenBank/DDBJ databases">
        <authorList>
            <person name="de Groot N.N."/>
        </authorList>
    </citation>
    <scope>NUCLEOTIDE SEQUENCE [LARGE SCALE GENOMIC DNA]</scope>
    <source>
        <strain evidence="4 5">DSM 26424</strain>
    </source>
</reference>
<dbReference type="PANTHER" id="PTHR30055:SF196">
    <property type="entry name" value="HTH-TYPE TRANSCRIPTIONAL REGULATOR RUTR"/>
    <property type="match status" value="1"/>
</dbReference>
<evidence type="ECO:0000313" key="4">
    <source>
        <dbReference type="EMBL" id="SDI25586.1"/>
    </source>
</evidence>
<dbReference type="Pfam" id="PF00440">
    <property type="entry name" value="TetR_N"/>
    <property type="match status" value="1"/>
</dbReference>
<dbReference type="InterPro" id="IPR001647">
    <property type="entry name" value="HTH_TetR"/>
</dbReference>
<gene>
    <name evidence="4" type="ORF">SAMN04487993_1002290</name>
</gene>
<accession>A0A1G8J312</accession>
<keyword evidence="1 2" id="KW-0238">DNA-binding</keyword>
<organism evidence="4 5">
    <name type="scientific">Salipiger marinus</name>
    <dbReference type="NCBI Taxonomy" id="555512"/>
    <lineage>
        <taxon>Bacteria</taxon>
        <taxon>Pseudomonadati</taxon>
        <taxon>Pseudomonadota</taxon>
        <taxon>Alphaproteobacteria</taxon>
        <taxon>Rhodobacterales</taxon>
        <taxon>Roseobacteraceae</taxon>
        <taxon>Salipiger</taxon>
    </lineage>
</organism>
<dbReference type="PANTHER" id="PTHR30055">
    <property type="entry name" value="HTH-TYPE TRANSCRIPTIONAL REGULATOR RUTR"/>
    <property type="match status" value="1"/>
</dbReference>
<dbReference type="GO" id="GO:0003700">
    <property type="term" value="F:DNA-binding transcription factor activity"/>
    <property type="evidence" value="ECO:0007669"/>
    <property type="project" value="TreeGrafter"/>
</dbReference>
<dbReference type="RefSeq" id="WP_089843848.1">
    <property type="nucleotide sequence ID" value="NZ_FNEJ01000002.1"/>
</dbReference>
<evidence type="ECO:0000256" key="2">
    <source>
        <dbReference type="PROSITE-ProRule" id="PRU00335"/>
    </source>
</evidence>
<evidence type="ECO:0000256" key="1">
    <source>
        <dbReference type="ARBA" id="ARBA00023125"/>
    </source>
</evidence>
<evidence type="ECO:0000259" key="3">
    <source>
        <dbReference type="PROSITE" id="PS50977"/>
    </source>
</evidence>
<evidence type="ECO:0000313" key="5">
    <source>
        <dbReference type="Proteomes" id="UP000199093"/>
    </source>
</evidence>
<feature type="domain" description="HTH tetR-type" evidence="3">
    <location>
        <begin position="14"/>
        <end position="74"/>
    </location>
</feature>
<dbReference type="InterPro" id="IPR050109">
    <property type="entry name" value="HTH-type_TetR-like_transc_reg"/>
</dbReference>
<feature type="DNA-binding region" description="H-T-H motif" evidence="2">
    <location>
        <begin position="37"/>
        <end position="56"/>
    </location>
</feature>
<sequence length="216" mass="24637">MEATPAKKTSRIQTRNRRRILEAALEVFSQQGFRGATLDQIADAAGMSKPNLLYYYESKEAIHVQLLNALMEKWLAPLDHLDPAGEPLDEILGYVRRKMEMSRRFPRESRLFANEILQGAPRMHPHLQHRLKPLFDTKCALLRRWMDEGRLAKADPAQVLISIWALTQHYADFDTQVRILVPDESAGWRAAQDHVLTVVRKLLTPAPPAPAASTLR</sequence>
<dbReference type="Pfam" id="PF08362">
    <property type="entry name" value="TetR_C_3"/>
    <property type="match status" value="1"/>
</dbReference>
<protein>
    <submittedName>
        <fullName evidence="4">Transcriptional regulator, TetR family</fullName>
    </submittedName>
</protein>
<dbReference type="Proteomes" id="UP000199093">
    <property type="component" value="Unassembled WGS sequence"/>
</dbReference>
<dbReference type="PROSITE" id="PS50977">
    <property type="entry name" value="HTH_TETR_2"/>
    <property type="match status" value="1"/>
</dbReference>